<dbReference type="InterPro" id="IPR032675">
    <property type="entry name" value="LRR_dom_sf"/>
</dbReference>
<proteinExistence type="predicted"/>
<dbReference type="EMBL" id="SFCI01000024">
    <property type="protein sequence ID" value="TFY83508.1"/>
    <property type="molecule type" value="Genomic_DNA"/>
</dbReference>
<dbReference type="OrthoDB" id="2841072at2759"/>
<name>A0A4Z0ACQ0_9AGAM</name>
<evidence type="ECO:0000313" key="2">
    <source>
        <dbReference type="Proteomes" id="UP000298061"/>
    </source>
</evidence>
<dbReference type="Proteomes" id="UP000298061">
    <property type="component" value="Unassembled WGS sequence"/>
</dbReference>
<gene>
    <name evidence="1" type="ORF">EWM64_g491</name>
</gene>
<sequence>MKVGISEEELAALDAASFRGAVEGIATGLAISVPASIYMHRNWAAYNFCEATTLLHGLHTGGRSREFESLTIRRDRGPFRPENSELDVLLDALRTTCSTQRYPRSRSGFSRIEALTIWGVPIEYDDAFLDVVSTAWPRLRVLRLHAQVPSQSKITPRGLLPLARQNRHLEELEVDVNSWPDEMLLLPATHGPADTDRQRAVLYVDIRNVLAAQDHSEVDECEKHGAERTQLVRRIFPNAYVHYKYELMRQ</sequence>
<reference evidence="1 2" key="1">
    <citation type="submission" date="2019-02" db="EMBL/GenBank/DDBJ databases">
        <title>Genome sequencing of the rare red list fungi Hericium alpestre (H. flagellum).</title>
        <authorList>
            <person name="Buettner E."/>
            <person name="Kellner H."/>
        </authorList>
    </citation>
    <scope>NUCLEOTIDE SEQUENCE [LARGE SCALE GENOMIC DNA]</scope>
    <source>
        <strain evidence="1 2">DSM 108284</strain>
    </source>
</reference>
<keyword evidence="2" id="KW-1185">Reference proteome</keyword>
<comment type="caution">
    <text evidence="1">The sequence shown here is derived from an EMBL/GenBank/DDBJ whole genome shotgun (WGS) entry which is preliminary data.</text>
</comment>
<dbReference type="Gene3D" id="3.80.10.10">
    <property type="entry name" value="Ribonuclease Inhibitor"/>
    <property type="match status" value="1"/>
</dbReference>
<evidence type="ECO:0000313" key="1">
    <source>
        <dbReference type="EMBL" id="TFY83508.1"/>
    </source>
</evidence>
<organism evidence="1 2">
    <name type="scientific">Hericium alpestre</name>
    <dbReference type="NCBI Taxonomy" id="135208"/>
    <lineage>
        <taxon>Eukaryota</taxon>
        <taxon>Fungi</taxon>
        <taxon>Dikarya</taxon>
        <taxon>Basidiomycota</taxon>
        <taxon>Agaricomycotina</taxon>
        <taxon>Agaricomycetes</taxon>
        <taxon>Russulales</taxon>
        <taxon>Hericiaceae</taxon>
        <taxon>Hericium</taxon>
    </lineage>
</organism>
<accession>A0A4Z0ACQ0</accession>
<dbReference type="AlphaFoldDB" id="A0A4Z0ACQ0"/>
<protein>
    <submittedName>
        <fullName evidence="1">Uncharacterized protein</fullName>
    </submittedName>
</protein>